<reference evidence="4" key="1">
    <citation type="submission" date="2019-01" db="EMBL/GenBank/DDBJ databases">
        <title>Gri0909 isolated from a small marine red alga.</title>
        <authorList>
            <person name="Kim J."/>
            <person name="Jeong S.E."/>
            <person name="Jeon C.O."/>
        </authorList>
    </citation>
    <scope>NUCLEOTIDE SEQUENCE [LARGE SCALE GENOMIC DNA]</scope>
    <source>
        <strain evidence="4">Gri0909</strain>
    </source>
</reference>
<dbReference type="Gene3D" id="1.10.10.10">
    <property type="entry name" value="Winged helix-like DNA-binding domain superfamily/Winged helix DNA-binding domain"/>
    <property type="match status" value="1"/>
</dbReference>
<gene>
    <name evidence="3" type="ORF">EOI86_19800</name>
</gene>
<proteinExistence type="predicted"/>
<dbReference type="Proteomes" id="UP000287447">
    <property type="component" value="Unassembled WGS sequence"/>
</dbReference>
<sequence length="185" mass="20965">MRKARVRRRDAPSTPCCEPDLIPAMSQSPQNHAAPREDAFDPALGFKIVTWIGIIEQLARTKANRELTETGLPWNQFVLLNHFSHRPAEGKTVTGVARAMQQQQPGVTKTMKSMVDAGLLRIEPDAKDGRIKRHFITDIGQKSHAEAVQRLLPEISQMFQNWTGDEMADLFGLLDRLKIWLDDNR</sequence>
<evidence type="ECO:0000256" key="1">
    <source>
        <dbReference type="SAM" id="MobiDB-lite"/>
    </source>
</evidence>
<dbReference type="AlphaFoldDB" id="A0A3S2Y1J0"/>
<comment type="caution">
    <text evidence="3">The sequence shown here is derived from an EMBL/GenBank/DDBJ whole genome shotgun (WGS) entry which is preliminary data.</text>
</comment>
<name>A0A3S2Y1J0_9PROT</name>
<evidence type="ECO:0000259" key="2">
    <source>
        <dbReference type="PROSITE" id="PS50995"/>
    </source>
</evidence>
<organism evidence="3 4">
    <name type="scientific">Hwanghaeella grinnelliae</name>
    <dbReference type="NCBI Taxonomy" id="2500179"/>
    <lineage>
        <taxon>Bacteria</taxon>
        <taxon>Pseudomonadati</taxon>
        <taxon>Pseudomonadota</taxon>
        <taxon>Alphaproteobacteria</taxon>
        <taxon>Rhodospirillales</taxon>
        <taxon>Rhodospirillaceae</taxon>
        <taxon>Hwanghaeella</taxon>
    </lineage>
</organism>
<evidence type="ECO:0000313" key="4">
    <source>
        <dbReference type="Proteomes" id="UP000287447"/>
    </source>
</evidence>
<dbReference type="InterPro" id="IPR036390">
    <property type="entry name" value="WH_DNA-bd_sf"/>
</dbReference>
<dbReference type="PANTHER" id="PTHR33164:SF43">
    <property type="entry name" value="HTH-TYPE TRANSCRIPTIONAL REPRESSOR YETL"/>
    <property type="match status" value="1"/>
</dbReference>
<evidence type="ECO:0000313" key="3">
    <source>
        <dbReference type="EMBL" id="RVU35071.1"/>
    </source>
</evidence>
<dbReference type="SMART" id="SM00347">
    <property type="entry name" value="HTH_MARR"/>
    <property type="match status" value="1"/>
</dbReference>
<dbReference type="GO" id="GO:0003700">
    <property type="term" value="F:DNA-binding transcription factor activity"/>
    <property type="evidence" value="ECO:0007669"/>
    <property type="project" value="InterPro"/>
</dbReference>
<dbReference type="InterPro" id="IPR039422">
    <property type="entry name" value="MarR/SlyA-like"/>
</dbReference>
<feature type="region of interest" description="Disordered" evidence="1">
    <location>
        <begin position="1"/>
        <end position="37"/>
    </location>
</feature>
<dbReference type="Pfam" id="PF12802">
    <property type="entry name" value="MarR_2"/>
    <property type="match status" value="1"/>
</dbReference>
<dbReference type="InterPro" id="IPR036388">
    <property type="entry name" value="WH-like_DNA-bd_sf"/>
</dbReference>
<keyword evidence="4" id="KW-1185">Reference proteome</keyword>
<dbReference type="InterPro" id="IPR000835">
    <property type="entry name" value="HTH_MarR-typ"/>
</dbReference>
<accession>A0A3S2Y1J0</accession>
<dbReference type="EMBL" id="SADE01000003">
    <property type="protein sequence ID" value="RVU35071.1"/>
    <property type="molecule type" value="Genomic_DNA"/>
</dbReference>
<feature type="domain" description="HTH marR-type" evidence="2">
    <location>
        <begin position="18"/>
        <end position="179"/>
    </location>
</feature>
<protein>
    <submittedName>
        <fullName evidence="3">MarR family transcriptional regulator</fullName>
    </submittedName>
</protein>
<dbReference type="SUPFAM" id="SSF46785">
    <property type="entry name" value="Winged helix' DNA-binding domain"/>
    <property type="match status" value="1"/>
</dbReference>
<dbReference type="PROSITE" id="PS50995">
    <property type="entry name" value="HTH_MARR_2"/>
    <property type="match status" value="1"/>
</dbReference>
<dbReference type="GO" id="GO:0006950">
    <property type="term" value="P:response to stress"/>
    <property type="evidence" value="ECO:0007669"/>
    <property type="project" value="TreeGrafter"/>
</dbReference>
<dbReference type="PANTHER" id="PTHR33164">
    <property type="entry name" value="TRANSCRIPTIONAL REGULATOR, MARR FAMILY"/>
    <property type="match status" value="1"/>
</dbReference>